<dbReference type="InterPro" id="IPR028019">
    <property type="entry name" value="DUF4508"/>
</dbReference>
<accession>A0A8C8RVG1</accession>
<feature type="compositionally biased region" description="Polar residues" evidence="1">
    <location>
        <begin position="100"/>
        <end position="112"/>
    </location>
</feature>
<protein>
    <submittedName>
        <fullName evidence="2">Uncharacterized protein</fullName>
    </submittedName>
</protein>
<feature type="region of interest" description="Disordered" evidence="1">
    <location>
        <begin position="1"/>
        <end position="30"/>
    </location>
</feature>
<organism evidence="2 3">
    <name type="scientific">Pelusios castaneus</name>
    <name type="common">West African mud turtle</name>
    <dbReference type="NCBI Taxonomy" id="367368"/>
    <lineage>
        <taxon>Eukaryota</taxon>
        <taxon>Metazoa</taxon>
        <taxon>Chordata</taxon>
        <taxon>Craniata</taxon>
        <taxon>Vertebrata</taxon>
        <taxon>Euteleostomi</taxon>
        <taxon>Archelosauria</taxon>
        <taxon>Testudinata</taxon>
        <taxon>Testudines</taxon>
        <taxon>Pleurodira</taxon>
        <taxon>Pelomedusidae</taxon>
        <taxon>Pelusios</taxon>
    </lineage>
</organism>
<proteinExistence type="predicted"/>
<dbReference type="Ensembl" id="ENSPCET00000010665.1">
    <property type="protein sequence ID" value="ENSPCEP00000010321.1"/>
    <property type="gene ID" value="ENSPCEG00000008207.1"/>
</dbReference>
<reference evidence="2" key="1">
    <citation type="submission" date="2025-08" db="UniProtKB">
        <authorList>
            <consortium name="Ensembl"/>
        </authorList>
    </citation>
    <scope>IDENTIFICATION</scope>
</reference>
<dbReference type="AlphaFoldDB" id="A0A8C8RVG1"/>
<sequence length="388" mass="42177">MRATAPRGPGPLSGRAAGVSPRMRATSSRLTPRSRLMSALFWPLLAKPRCCRAAFRSATRSAWSGLPSRVTSSPSAILCGAAAGLLPRPARTRSVPSGRASATSGDTRQLSYRPSRAFGPHSGAFGCLRPLLRLFGYFRPRFGPRRRPCQPGSSLREFPSLLGNFRATLGRGPGSEVQKCSVAPVILRKPSAPTRDSSSRRTFPLLRMSGRVAAFGHARLFPSQPEKPIAGSGVSGTFRCFRGGPRGRCLPPARMEARFGSGLHEETSAFGERTQMAGCSGPAQEMRCVLHWFSGWSPAQRQRFLTDLLAKAAPGKLRPLLEGLEGLSLGGPPDPPPSLFQCQLRLWDQWFRGWNNLERNHFLGQLEQADPAFAVLFYRQLAATAGQE</sequence>
<evidence type="ECO:0000256" key="1">
    <source>
        <dbReference type="SAM" id="MobiDB-lite"/>
    </source>
</evidence>
<dbReference type="Proteomes" id="UP000694393">
    <property type="component" value="Unplaced"/>
</dbReference>
<dbReference type="Pfam" id="PF14969">
    <property type="entry name" value="DUF4508"/>
    <property type="match status" value="1"/>
</dbReference>
<dbReference type="PANTHER" id="PTHR16260">
    <property type="entry name" value="SIMILAR TO 1700123O20RIK PROTEIN"/>
    <property type="match status" value="1"/>
</dbReference>
<name>A0A8C8RVG1_9SAUR</name>
<evidence type="ECO:0000313" key="2">
    <source>
        <dbReference type="Ensembl" id="ENSPCEP00000010321.1"/>
    </source>
</evidence>
<reference evidence="2" key="2">
    <citation type="submission" date="2025-09" db="UniProtKB">
        <authorList>
            <consortium name="Ensembl"/>
        </authorList>
    </citation>
    <scope>IDENTIFICATION</scope>
</reference>
<dbReference type="PANTHER" id="PTHR16260:SF3">
    <property type="entry name" value="CHROMOSOME 14 OPEN READING FRAME 119-LIKE-RELATED"/>
    <property type="match status" value="1"/>
</dbReference>
<feature type="region of interest" description="Disordered" evidence="1">
    <location>
        <begin position="89"/>
        <end position="113"/>
    </location>
</feature>
<keyword evidence="3" id="KW-1185">Reference proteome</keyword>
<evidence type="ECO:0000313" key="3">
    <source>
        <dbReference type="Proteomes" id="UP000694393"/>
    </source>
</evidence>